<dbReference type="PROSITE" id="PS51257">
    <property type="entry name" value="PROKAR_LIPOPROTEIN"/>
    <property type="match status" value="1"/>
</dbReference>
<dbReference type="OrthoDB" id="263673at2"/>
<dbReference type="InterPro" id="IPR011990">
    <property type="entry name" value="TPR-like_helical_dom_sf"/>
</dbReference>
<dbReference type="Pfam" id="PF13181">
    <property type="entry name" value="TPR_8"/>
    <property type="match status" value="1"/>
</dbReference>
<keyword evidence="2" id="KW-0732">Signal</keyword>
<dbReference type="AlphaFoldDB" id="A0A2Z5FXT1"/>
<dbReference type="RefSeq" id="WP_114207099.1">
    <property type="nucleotide sequence ID" value="NZ_CP030840.1"/>
</dbReference>
<evidence type="ECO:0000256" key="1">
    <source>
        <dbReference type="SAM" id="MobiDB-lite"/>
    </source>
</evidence>
<feature type="chain" id="PRO_5016415001" description="Tetratricopeptide repeat protein" evidence="2">
    <location>
        <begin position="22"/>
        <end position="899"/>
    </location>
</feature>
<name>A0A2Z5FXT1_9BACT</name>
<dbReference type="PANTHER" id="PTHR12558">
    <property type="entry name" value="CELL DIVISION CYCLE 16,23,27"/>
    <property type="match status" value="1"/>
</dbReference>
<evidence type="ECO:0000256" key="2">
    <source>
        <dbReference type="SAM" id="SignalP"/>
    </source>
</evidence>
<protein>
    <recommendedName>
        <fullName evidence="5">Tetratricopeptide repeat protein</fullName>
    </recommendedName>
</protein>
<dbReference type="KEGG" id="abas:ACPOL_2377"/>
<dbReference type="SMART" id="SM00028">
    <property type="entry name" value="TPR"/>
    <property type="match status" value="11"/>
</dbReference>
<dbReference type="InterPro" id="IPR019734">
    <property type="entry name" value="TPR_rpt"/>
</dbReference>
<dbReference type="PANTHER" id="PTHR12558:SF13">
    <property type="entry name" value="CELL DIVISION CYCLE PROTEIN 27 HOMOLOG"/>
    <property type="match status" value="1"/>
</dbReference>
<feature type="signal peptide" evidence="2">
    <location>
        <begin position="1"/>
        <end position="21"/>
    </location>
</feature>
<dbReference type="Gene3D" id="1.25.40.10">
    <property type="entry name" value="Tetratricopeptide repeat domain"/>
    <property type="match status" value="5"/>
</dbReference>
<organism evidence="3 4">
    <name type="scientific">Acidisarcina polymorpha</name>
    <dbReference type="NCBI Taxonomy" id="2211140"/>
    <lineage>
        <taxon>Bacteria</taxon>
        <taxon>Pseudomonadati</taxon>
        <taxon>Acidobacteriota</taxon>
        <taxon>Terriglobia</taxon>
        <taxon>Terriglobales</taxon>
        <taxon>Acidobacteriaceae</taxon>
        <taxon>Acidisarcina</taxon>
    </lineage>
</organism>
<sequence>MRLRYTSLLIGVALACASGFAEQKEGTPAQQSIAAAQQQIKLDPKKVQAFNELALGLLRRSRETADAKYLKDAEAALAQGLQLAPGDFQMQRTEVALMLGRHDFAQAKERALILHHRTPDDVATYGDIAEADIALGNYPDAETNAQWMMNLRPNNIPALIAGAELRVLYGDPAGAIDFLNRASSETSPAEVEELAWIANRVASIQVESGQVDAAEQTLEQAERIFPGYVSTMENLAAVRMAQNRANDAVELLTKAAEVDSDPHVIYRLAVAEQKAGLSDEAQAKEAQASFVEFEKMTSEPGKATHEARLDLVLMEAGLPAKAPDALKLAQAEMAERQDVWTLDAYAWALFANAQYQAAEAAEQKAMAIGIRSAQIFDHAGHIAQRLNHSEDAARYFKLSIQSNPMSDYASDALKSAGTTVLAYAPEQRSVQTASGSPLEPESPDVLPRPTIASKEQAARPGEVATVAASLVFAPVPEALLTPHPTGTDRLIQSAQATALRNPNDAKAYSGLGAAYFQRARETGDVNDYQLAEQALTKSLDLVSADFSADAALGTMASVCMGEHRFNDALSYAQRGLSLGTGDVSSFAIVGDAYADMGEYDKAALAYSRLTPRDMTLEPRAAYARDSRLAYLKLIAGDTPGAILLMKTAVAEGVEAQLPSENLAWLYYELGEFSTLSGDTASANSAYMAAITIHPGDYRALAGLAKLRANHGRSAEAIGLYQRAIAVVPMPIFIAELGDLYAQTGNESEARKQYALVEYIGLLGHINQVLHNRDLALFYADHDVKLSEALELAQKELEVRHDIYTYDALAWALCKNGRLTEAADASAKALRLGTQDPLLLFHSGMIAARLGQVEKARADLEQSLHINPHFGLIDSTVAQQQLNRLGIQSASKEGSGQYAR</sequence>
<dbReference type="EMBL" id="CP030840">
    <property type="protein sequence ID" value="AXC11699.1"/>
    <property type="molecule type" value="Genomic_DNA"/>
</dbReference>
<dbReference type="Proteomes" id="UP000253606">
    <property type="component" value="Chromosome"/>
</dbReference>
<dbReference type="Pfam" id="PF14559">
    <property type="entry name" value="TPR_19"/>
    <property type="match status" value="1"/>
</dbReference>
<evidence type="ECO:0008006" key="5">
    <source>
        <dbReference type="Google" id="ProtNLM"/>
    </source>
</evidence>
<reference evidence="3 4" key="1">
    <citation type="journal article" date="2018" name="Front. Microbiol.">
        <title>Hydrolytic Capabilities as a Key to Environmental Success: Chitinolytic and Cellulolytic Acidobacteria From Acidic Sub-arctic Soils and Boreal Peatlands.</title>
        <authorList>
            <person name="Belova S.E."/>
            <person name="Ravin N.V."/>
            <person name="Pankratov T.A."/>
            <person name="Rakitin A.L."/>
            <person name="Ivanova A.A."/>
            <person name="Beletsky A.V."/>
            <person name="Mardanov A.V."/>
            <person name="Sinninghe Damste J.S."/>
            <person name="Dedysh S.N."/>
        </authorList>
    </citation>
    <scope>NUCLEOTIDE SEQUENCE [LARGE SCALE GENOMIC DNA]</scope>
    <source>
        <strain evidence="3 4">SBC82</strain>
    </source>
</reference>
<feature type="region of interest" description="Disordered" evidence="1">
    <location>
        <begin position="428"/>
        <end position="448"/>
    </location>
</feature>
<accession>A0A2Z5FXT1</accession>
<dbReference type="SUPFAM" id="SSF48452">
    <property type="entry name" value="TPR-like"/>
    <property type="match status" value="2"/>
</dbReference>
<proteinExistence type="predicted"/>
<gene>
    <name evidence="3" type="ORF">ACPOL_2377</name>
</gene>
<evidence type="ECO:0000313" key="3">
    <source>
        <dbReference type="EMBL" id="AXC11699.1"/>
    </source>
</evidence>
<evidence type="ECO:0000313" key="4">
    <source>
        <dbReference type="Proteomes" id="UP000253606"/>
    </source>
</evidence>
<keyword evidence="4" id="KW-1185">Reference proteome</keyword>